<dbReference type="Proteomes" id="UP001165667">
    <property type="component" value="Unassembled WGS sequence"/>
</dbReference>
<accession>A0AA41Z786</accession>
<keyword evidence="1" id="KW-0732">Signal</keyword>
<proteinExistence type="predicted"/>
<sequence length="110" mass="11927">MFSYRFLYVVPAALVLSACALFQPIYQKTAVNYADDCIATESKVISSSATAIEAAVGFVMRRCDVEVHAAEVALLTQTRGDGRSDAAKAAELRQSQRDLARKLISLARAI</sequence>
<organism evidence="2 3">
    <name type="scientific">Lichenifustis flavocetrariae</name>
    <dbReference type="NCBI Taxonomy" id="2949735"/>
    <lineage>
        <taxon>Bacteria</taxon>
        <taxon>Pseudomonadati</taxon>
        <taxon>Pseudomonadota</taxon>
        <taxon>Alphaproteobacteria</taxon>
        <taxon>Hyphomicrobiales</taxon>
        <taxon>Lichenihabitantaceae</taxon>
        <taxon>Lichenifustis</taxon>
    </lineage>
</organism>
<dbReference type="PROSITE" id="PS51257">
    <property type="entry name" value="PROKAR_LIPOPROTEIN"/>
    <property type="match status" value="1"/>
</dbReference>
<dbReference type="EMBL" id="JAMOIM010000016">
    <property type="protein sequence ID" value="MCW6510542.1"/>
    <property type="molecule type" value="Genomic_DNA"/>
</dbReference>
<dbReference type="AlphaFoldDB" id="A0AA41Z786"/>
<gene>
    <name evidence="2" type="ORF">M8523_21215</name>
</gene>
<reference evidence="2" key="1">
    <citation type="submission" date="2022-05" db="EMBL/GenBank/DDBJ databases">
        <authorList>
            <person name="Pankratov T."/>
        </authorList>
    </citation>
    <scope>NUCLEOTIDE SEQUENCE</scope>
    <source>
        <strain evidence="2">BP6-180914</strain>
    </source>
</reference>
<name>A0AA41Z786_9HYPH</name>
<evidence type="ECO:0000313" key="2">
    <source>
        <dbReference type="EMBL" id="MCW6510542.1"/>
    </source>
</evidence>
<evidence type="ECO:0000256" key="1">
    <source>
        <dbReference type="SAM" id="SignalP"/>
    </source>
</evidence>
<comment type="caution">
    <text evidence="2">The sequence shown here is derived from an EMBL/GenBank/DDBJ whole genome shotgun (WGS) entry which is preliminary data.</text>
</comment>
<feature type="signal peptide" evidence="1">
    <location>
        <begin position="1"/>
        <end position="22"/>
    </location>
</feature>
<keyword evidence="3" id="KW-1185">Reference proteome</keyword>
<feature type="chain" id="PRO_5041225837" description="Lipoprotein" evidence="1">
    <location>
        <begin position="23"/>
        <end position="110"/>
    </location>
</feature>
<evidence type="ECO:0008006" key="4">
    <source>
        <dbReference type="Google" id="ProtNLM"/>
    </source>
</evidence>
<evidence type="ECO:0000313" key="3">
    <source>
        <dbReference type="Proteomes" id="UP001165667"/>
    </source>
</evidence>
<protein>
    <recommendedName>
        <fullName evidence="4">Lipoprotein</fullName>
    </recommendedName>
</protein>
<dbReference type="RefSeq" id="WP_282586919.1">
    <property type="nucleotide sequence ID" value="NZ_JAMOIM010000016.1"/>
</dbReference>